<feature type="transmembrane region" description="Helical" evidence="5">
    <location>
        <begin position="43"/>
        <end position="66"/>
    </location>
</feature>
<dbReference type="GO" id="GO:0016491">
    <property type="term" value="F:oxidoreductase activity"/>
    <property type="evidence" value="ECO:0007669"/>
    <property type="project" value="InterPro"/>
</dbReference>
<evidence type="ECO:0000256" key="1">
    <source>
        <dbReference type="ARBA" id="ARBA00004141"/>
    </source>
</evidence>
<keyword evidence="3 5" id="KW-1133">Transmembrane helix</keyword>
<protein>
    <recommendedName>
        <fullName evidence="6">FAD-binding FR-type domain-containing protein</fullName>
    </recommendedName>
</protein>
<evidence type="ECO:0000313" key="7">
    <source>
        <dbReference type="EMBL" id="KAB0267828.1"/>
    </source>
</evidence>
<dbReference type="PRINTS" id="PR00410">
    <property type="entry name" value="PHEHYDRXLASE"/>
</dbReference>
<dbReference type="AlphaFoldDB" id="A0A5N3PDK5"/>
<evidence type="ECO:0000259" key="6">
    <source>
        <dbReference type="PROSITE" id="PS51384"/>
    </source>
</evidence>
<dbReference type="SUPFAM" id="SSF52343">
    <property type="entry name" value="Ferredoxin reductase-like, C-terminal NADP-linked domain"/>
    <property type="match status" value="1"/>
</dbReference>
<feature type="transmembrane region" description="Helical" evidence="5">
    <location>
        <begin position="87"/>
        <end position="107"/>
    </location>
</feature>
<reference evidence="7 8" key="1">
    <citation type="journal article" date="2019" name="Microorganisms">
        <title>Genome Insights into the Novel Species Microvirga brassicacearum, a Rapeseed Endophyte with Biotechnological Potential.</title>
        <authorList>
            <person name="Jimenez-Gomez A."/>
            <person name="Saati-Santamaria Z."/>
            <person name="Igual J.M."/>
            <person name="Rivas R."/>
            <person name="Mateos P.F."/>
            <person name="Garcia-Fraile P."/>
        </authorList>
    </citation>
    <scope>NUCLEOTIDE SEQUENCE [LARGE SCALE GENOMIC DNA]</scope>
    <source>
        <strain evidence="7 8">CDVBN77</strain>
    </source>
</reference>
<feature type="domain" description="FAD-binding FR-type" evidence="6">
    <location>
        <begin position="207"/>
        <end position="314"/>
    </location>
</feature>
<dbReference type="Proteomes" id="UP000325684">
    <property type="component" value="Unassembled WGS sequence"/>
</dbReference>
<keyword evidence="8" id="KW-1185">Reference proteome</keyword>
<dbReference type="InterPro" id="IPR017938">
    <property type="entry name" value="Riboflavin_synthase-like_b-brl"/>
</dbReference>
<dbReference type="RefSeq" id="WP_150942995.1">
    <property type="nucleotide sequence ID" value="NZ_VCMV01000012.1"/>
</dbReference>
<dbReference type="PANTHER" id="PTHR47354">
    <property type="entry name" value="NADH OXIDOREDUCTASE HCR"/>
    <property type="match status" value="1"/>
</dbReference>
<feature type="transmembrane region" description="Helical" evidence="5">
    <location>
        <begin position="183"/>
        <end position="204"/>
    </location>
</feature>
<dbReference type="InterPro" id="IPR039261">
    <property type="entry name" value="FNR_nucleotide-bd"/>
</dbReference>
<dbReference type="OrthoDB" id="9786134at2"/>
<dbReference type="Pfam" id="PF00175">
    <property type="entry name" value="NAD_binding_1"/>
    <property type="match status" value="1"/>
</dbReference>
<dbReference type="InterPro" id="IPR050415">
    <property type="entry name" value="MRET"/>
</dbReference>
<dbReference type="Gene3D" id="3.40.50.80">
    <property type="entry name" value="Nucleotide-binding domain of ferredoxin-NADP reductase (FNR) module"/>
    <property type="match status" value="1"/>
</dbReference>
<organism evidence="7 8">
    <name type="scientific">Microvirga brassicacearum</name>
    <dbReference type="NCBI Taxonomy" id="2580413"/>
    <lineage>
        <taxon>Bacteria</taxon>
        <taxon>Pseudomonadati</taxon>
        <taxon>Pseudomonadota</taxon>
        <taxon>Alphaproteobacteria</taxon>
        <taxon>Hyphomicrobiales</taxon>
        <taxon>Methylobacteriaceae</taxon>
        <taxon>Microvirga</taxon>
    </lineage>
</organism>
<evidence type="ECO:0000256" key="5">
    <source>
        <dbReference type="SAM" id="Phobius"/>
    </source>
</evidence>
<dbReference type="InterPro" id="IPR013130">
    <property type="entry name" value="Fe3_Rdtase_TM_dom"/>
</dbReference>
<dbReference type="InterPro" id="IPR001433">
    <property type="entry name" value="OxRdtase_FAD/NAD-bd"/>
</dbReference>
<keyword evidence="4 5" id="KW-0472">Membrane</keyword>
<dbReference type="Pfam" id="PF01794">
    <property type="entry name" value="Ferric_reduct"/>
    <property type="match status" value="1"/>
</dbReference>
<dbReference type="PANTHER" id="PTHR47354:SF5">
    <property type="entry name" value="PROTEIN RFBI"/>
    <property type="match status" value="1"/>
</dbReference>
<evidence type="ECO:0000256" key="3">
    <source>
        <dbReference type="ARBA" id="ARBA00022989"/>
    </source>
</evidence>
<keyword evidence="2 5" id="KW-0812">Transmembrane</keyword>
<dbReference type="PROSITE" id="PS51384">
    <property type="entry name" value="FAD_FR"/>
    <property type="match status" value="1"/>
</dbReference>
<dbReference type="SUPFAM" id="SSF63380">
    <property type="entry name" value="Riboflavin synthase domain-like"/>
    <property type="match status" value="1"/>
</dbReference>
<feature type="transmembrane region" description="Helical" evidence="5">
    <location>
        <begin position="127"/>
        <end position="145"/>
    </location>
</feature>
<sequence length="486" mass="51801">MTSGPAVKNHKQGIPALWLAFLYPAIVLAPVVAAFWGPPPLNWAAELGSAAGLAAGSMLILQYVTSGRFEKIAGRVGIDRVIGFHRFAGWALIIVLLAHIVALALAGGGDPAQVLRRLIRLLTAPSLLTGVVAAVLIGLVVWAALRRDHFGLRYEIWRFSHSVGATVALVCLVDHALARGTYIKVPAVALIASALALVAVVSLLDIHVFRSARVLGARWRVETVRPLGPKLWELLLRHEAGRLFKFRAGQFAWVCFHGQPTFCDNPFSIASTPDELPALRFVIKEVGDFTSGIGQLPPGTVATLDGPHGNLVDCDDAASAVILIAGGVGIAPIIGILRSLARSCDRRPVRLVVATRTAAEQVFAKEISALGSELDFKSIGVVEVSSPDWSGRVGEVDDEALASLLEGLDRERAISLLCGPKAMMEWAAGALDRLGIPSDRIRYELFDYGTAADASSRRAKHIFQVMLLAIGLGLVAFATRALVSDG</sequence>
<dbReference type="Gene3D" id="2.40.30.10">
    <property type="entry name" value="Translation factors"/>
    <property type="match status" value="1"/>
</dbReference>
<evidence type="ECO:0000256" key="4">
    <source>
        <dbReference type="ARBA" id="ARBA00023136"/>
    </source>
</evidence>
<gene>
    <name evidence="7" type="ORF">FEZ63_07385</name>
</gene>
<name>A0A5N3PDK5_9HYPH</name>
<comment type="subcellular location">
    <subcellularLocation>
        <location evidence="1">Membrane</location>
        <topology evidence="1">Multi-pass membrane protein</topology>
    </subcellularLocation>
</comment>
<evidence type="ECO:0000256" key="2">
    <source>
        <dbReference type="ARBA" id="ARBA00022692"/>
    </source>
</evidence>
<comment type="caution">
    <text evidence="7">The sequence shown here is derived from an EMBL/GenBank/DDBJ whole genome shotgun (WGS) entry which is preliminary data.</text>
</comment>
<feature type="transmembrane region" description="Helical" evidence="5">
    <location>
        <begin position="465"/>
        <end position="483"/>
    </location>
</feature>
<evidence type="ECO:0000313" key="8">
    <source>
        <dbReference type="Proteomes" id="UP000325684"/>
    </source>
</evidence>
<feature type="transmembrane region" description="Helical" evidence="5">
    <location>
        <begin position="16"/>
        <end position="37"/>
    </location>
</feature>
<dbReference type="InterPro" id="IPR017927">
    <property type="entry name" value="FAD-bd_FR_type"/>
</dbReference>
<accession>A0A5N3PDK5</accession>
<dbReference type="GO" id="GO:0016020">
    <property type="term" value="C:membrane"/>
    <property type="evidence" value="ECO:0007669"/>
    <property type="project" value="UniProtKB-SubCell"/>
</dbReference>
<proteinExistence type="predicted"/>
<dbReference type="EMBL" id="VCMV01000012">
    <property type="protein sequence ID" value="KAB0267828.1"/>
    <property type="molecule type" value="Genomic_DNA"/>
</dbReference>